<keyword evidence="6" id="KW-0460">Magnesium</keyword>
<feature type="binding site" evidence="6">
    <location>
        <begin position="208"/>
        <end position="211"/>
    </location>
    <ligand>
        <name>CoA</name>
        <dbReference type="ChEBI" id="CHEBI:57287"/>
    </ligand>
</feature>
<keyword evidence="5 6" id="KW-0007">Acetylation</keyword>
<dbReference type="Proteomes" id="UP000569092">
    <property type="component" value="Unassembled WGS sequence"/>
</dbReference>
<dbReference type="GO" id="GO:0005829">
    <property type="term" value="C:cytosol"/>
    <property type="evidence" value="ECO:0007669"/>
    <property type="project" value="TreeGrafter"/>
</dbReference>
<evidence type="ECO:0000259" key="9">
    <source>
        <dbReference type="Pfam" id="PF13193"/>
    </source>
</evidence>
<dbReference type="HAMAP" id="MF_01123">
    <property type="entry name" value="Ac_CoA_synth"/>
    <property type="match status" value="1"/>
</dbReference>
<dbReference type="EC" id="6.2.1.1" evidence="6"/>
<accession>A0A7W8J7S5</accession>
<evidence type="ECO:0000256" key="7">
    <source>
        <dbReference type="SAM" id="Phobius"/>
    </source>
</evidence>
<dbReference type="PANTHER" id="PTHR24095">
    <property type="entry name" value="ACETYL-COENZYME A SYNTHETASE"/>
    <property type="match status" value="1"/>
</dbReference>
<keyword evidence="7" id="KW-1133">Transmembrane helix</keyword>
<dbReference type="Pfam" id="PF16177">
    <property type="entry name" value="ACAS_N"/>
    <property type="match status" value="1"/>
</dbReference>
<dbReference type="NCBIfam" id="TIGR02188">
    <property type="entry name" value="Ac_CoA_lig_AcsA"/>
    <property type="match status" value="1"/>
</dbReference>
<feature type="modified residue" description="N6-acetyllysine" evidence="6">
    <location>
        <position position="624"/>
    </location>
</feature>
<comment type="PTM">
    <text evidence="6">Acetylated. Deacetylation by the SIR2-homolog deacetylase activates the enzyme.</text>
</comment>
<dbReference type="PANTHER" id="PTHR24095:SF14">
    <property type="entry name" value="ACETYL-COENZYME A SYNTHETASE 1"/>
    <property type="match status" value="1"/>
</dbReference>
<name>A0A7W8J7S5_9BACT</name>
<dbReference type="InterPro" id="IPR000873">
    <property type="entry name" value="AMP-dep_synth/lig_dom"/>
</dbReference>
<evidence type="ECO:0000313" key="12">
    <source>
        <dbReference type="Proteomes" id="UP000569092"/>
    </source>
</evidence>
<feature type="binding site" evidence="6">
    <location>
        <position position="557"/>
    </location>
    <ligand>
        <name>Mg(2+)</name>
        <dbReference type="ChEBI" id="CHEBI:18420"/>
    </ligand>
</feature>
<evidence type="ECO:0000256" key="3">
    <source>
        <dbReference type="ARBA" id="ARBA00022741"/>
    </source>
</evidence>
<dbReference type="Pfam" id="PF13193">
    <property type="entry name" value="AMP-binding_C"/>
    <property type="match status" value="1"/>
</dbReference>
<dbReference type="Gene3D" id="3.40.50.12780">
    <property type="entry name" value="N-terminal domain of ligase-like"/>
    <property type="match status" value="1"/>
</dbReference>
<feature type="binding site" evidence="6">
    <location>
        <position position="541"/>
    </location>
    <ligand>
        <name>ATP</name>
        <dbReference type="ChEBI" id="CHEBI:30616"/>
    </ligand>
</feature>
<dbReference type="NCBIfam" id="NF001208">
    <property type="entry name" value="PRK00174.1"/>
    <property type="match status" value="1"/>
</dbReference>
<protein>
    <recommendedName>
        <fullName evidence="6">Acetyl-coenzyme A synthetase</fullName>
        <shortName evidence="6">AcCoA synthetase</shortName>
        <shortName evidence="6">Acs</shortName>
        <ecNumber evidence="6">6.2.1.1</ecNumber>
    </recommendedName>
    <alternativeName>
        <fullName evidence="6">Acetate--CoA ligase</fullName>
    </alternativeName>
    <alternativeName>
        <fullName evidence="6">Acyl-activating enzyme</fullName>
    </alternativeName>
</protein>
<evidence type="ECO:0000256" key="2">
    <source>
        <dbReference type="ARBA" id="ARBA00022598"/>
    </source>
</evidence>
<feature type="binding site" evidence="6">
    <location>
        <position position="552"/>
    </location>
    <ligand>
        <name>Mg(2+)</name>
        <dbReference type="ChEBI" id="CHEBI:18420"/>
    </ligand>
</feature>
<evidence type="ECO:0000256" key="6">
    <source>
        <dbReference type="HAMAP-Rule" id="MF_01123"/>
    </source>
</evidence>
<dbReference type="Pfam" id="PF00501">
    <property type="entry name" value="AMP-binding"/>
    <property type="match status" value="1"/>
</dbReference>
<feature type="domain" description="AMP-binding enzyme C-terminal" evidence="9">
    <location>
        <begin position="546"/>
        <end position="624"/>
    </location>
</feature>
<evidence type="ECO:0000259" key="8">
    <source>
        <dbReference type="Pfam" id="PF00501"/>
    </source>
</evidence>
<evidence type="ECO:0000313" key="11">
    <source>
        <dbReference type="EMBL" id="MBB5343146.1"/>
    </source>
</evidence>
<keyword evidence="7" id="KW-0812">Transmembrane</keyword>
<keyword evidence="2 6" id="KW-0436">Ligase</keyword>
<dbReference type="GO" id="GO:0005524">
    <property type="term" value="F:ATP binding"/>
    <property type="evidence" value="ECO:0007669"/>
    <property type="project" value="UniProtKB-KW"/>
</dbReference>
<dbReference type="InterPro" id="IPR025110">
    <property type="entry name" value="AMP-bd_C"/>
</dbReference>
<feature type="binding site" evidence="6">
    <location>
        <position position="554"/>
    </location>
    <ligand>
        <name>Mg(2+)</name>
        <dbReference type="ChEBI" id="CHEBI:18420"/>
    </ligand>
</feature>
<dbReference type="InterPro" id="IPR032387">
    <property type="entry name" value="ACAS_N"/>
</dbReference>
<feature type="binding site" evidence="6">
    <location>
        <position position="350"/>
    </location>
    <ligand>
        <name>CoA</name>
        <dbReference type="ChEBI" id="CHEBI:57287"/>
    </ligand>
</feature>
<keyword evidence="3 6" id="KW-0547">Nucleotide-binding</keyword>
<dbReference type="InterPro" id="IPR042099">
    <property type="entry name" value="ANL_N_sf"/>
</dbReference>
<reference evidence="11 12" key="1">
    <citation type="submission" date="2020-08" db="EMBL/GenBank/DDBJ databases">
        <title>Genomic Encyclopedia of Type Strains, Phase IV (KMG-V): Genome sequencing to study the core and pangenomes of soil and plant-associated prokaryotes.</title>
        <authorList>
            <person name="Whitman W."/>
        </authorList>
    </citation>
    <scope>NUCLEOTIDE SEQUENCE [LARGE SCALE GENOMIC DNA]</scope>
    <source>
        <strain evidence="11 12">M8US30</strain>
    </source>
</reference>
<evidence type="ECO:0000256" key="4">
    <source>
        <dbReference type="ARBA" id="ARBA00022840"/>
    </source>
</evidence>
<dbReference type="PROSITE" id="PS00455">
    <property type="entry name" value="AMP_BINDING"/>
    <property type="match status" value="1"/>
</dbReference>
<feature type="binding site" evidence="6">
    <location>
        <position position="530"/>
    </location>
    <ligand>
        <name>ATP</name>
        <dbReference type="ChEBI" id="CHEBI:30616"/>
    </ligand>
</feature>
<comment type="cofactor">
    <cofactor evidence="6">
        <name>Mg(2+)</name>
        <dbReference type="ChEBI" id="CHEBI:18420"/>
    </cofactor>
</comment>
<keyword evidence="4 6" id="KW-0067">ATP-binding</keyword>
<comment type="similarity">
    <text evidence="1 6">Belongs to the ATP-dependent AMP-binding enzyme family.</text>
</comment>
<feature type="binding site" evidence="6">
    <location>
        <position position="538"/>
    </location>
    <ligand>
        <name>CoA</name>
        <dbReference type="ChEBI" id="CHEBI:57287"/>
    </ligand>
</feature>
<evidence type="ECO:0000259" key="10">
    <source>
        <dbReference type="Pfam" id="PF16177"/>
    </source>
</evidence>
<feature type="binding site" evidence="6">
    <location>
        <position position="515"/>
    </location>
    <ligand>
        <name>ATP</name>
        <dbReference type="ChEBI" id="CHEBI:30616"/>
    </ligand>
</feature>
<keyword evidence="6" id="KW-0479">Metal-binding</keyword>
<dbReference type="SUPFAM" id="SSF56801">
    <property type="entry name" value="Acetyl-CoA synthetase-like"/>
    <property type="match status" value="1"/>
</dbReference>
<dbReference type="GO" id="GO:0016208">
    <property type="term" value="F:AMP binding"/>
    <property type="evidence" value="ECO:0007669"/>
    <property type="project" value="InterPro"/>
</dbReference>
<feature type="transmembrane region" description="Helical" evidence="7">
    <location>
        <begin position="152"/>
        <end position="174"/>
    </location>
</feature>
<dbReference type="AlphaFoldDB" id="A0A7W8J7S5"/>
<comment type="caution">
    <text evidence="11">The sequence shown here is derived from an EMBL/GenBank/DDBJ whole genome shotgun (WGS) entry which is preliminary data.</text>
</comment>
<evidence type="ECO:0000256" key="5">
    <source>
        <dbReference type="ARBA" id="ARBA00022990"/>
    </source>
</evidence>
<proteinExistence type="inferred from homology"/>
<sequence>MKSWRIVREMSEESTDLDSSLRENRVFPPPPEFAAKAHVKSLEQYEAMYRRSVDHPEEFWAEAAHELEWFAPWTRVMDGEGAHAKWFVGGKLNLSHNCVDRHALGDRKDKVALLWEGEPGEIRKLTFGELHEQVQRFANVLKSRGIRRGDRVAIYMGMAPELAIALLACARIGAVHSVIFGGFAAHAISDRVNDSGCVAIITQDTSYRRGSEVQLKAIVDEALEKCSTVKHVVVFRRSGSPVKMQSGRDLWWHEEMEKASAECAAEWMDAEDPLYLLYTSGTTGKPKGLLHTTGGYAVQTYLTSKYIFDLRDDDVYWCTADIGWVTGHSYVVYGPLQNGATVLMYEGAPNWPECDRFWKIIDDHKVTVFYTAPTAIRAFTKWGNEWVKKHSLDSLRLLGTVGEPINPESWMWYHRMIGKERCPIVDTYWQTETGAIMIAPVPGAVATKPGSATRPFFGIVPEVVTKAGNPVPDGHGGLLVVRKPWPSMARTIYGDQARYEAAYWSEVPGSYFTGDGARRDADGYFWLMGRVDDVINVSGHRLGTMEVESALVAHPKVAEAAAVGRPHEMKGQAIAVFVTLEGGHEPSEELRQELRQWVAKEIGALARPDDLTFTQALPKTRSGKIMRRLLRELATTGEVKGDTTTLEDFTVIAKLREGDE</sequence>
<dbReference type="InterPro" id="IPR045851">
    <property type="entry name" value="AMP-bd_C_sf"/>
</dbReference>
<dbReference type="CDD" id="cd05966">
    <property type="entry name" value="ACS"/>
    <property type="match status" value="1"/>
</dbReference>
<dbReference type="InterPro" id="IPR020845">
    <property type="entry name" value="AMP-binding_CS"/>
</dbReference>
<comment type="catalytic activity">
    <reaction evidence="6">
        <text>acetate + ATP + CoA = acetyl-CoA + AMP + diphosphate</text>
        <dbReference type="Rhea" id="RHEA:23176"/>
        <dbReference type="ChEBI" id="CHEBI:30089"/>
        <dbReference type="ChEBI" id="CHEBI:30616"/>
        <dbReference type="ChEBI" id="CHEBI:33019"/>
        <dbReference type="ChEBI" id="CHEBI:57287"/>
        <dbReference type="ChEBI" id="CHEBI:57288"/>
        <dbReference type="ChEBI" id="CHEBI:456215"/>
        <dbReference type="EC" id="6.2.1.1"/>
    </reaction>
</comment>
<evidence type="ECO:0000256" key="1">
    <source>
        <dbReference type="ARBA" id="ARBA00006432"/>
    </source>
</evidence>
<dbReference type="Gene3D" id="3.30.300.30">
    <property type="match status" value="1"/>
</dbReference>
<dbReference type="EMBL" id="JACHDZ010000001">
    <property type="protein sequence ID" value="MBB5343146.1"/>
    <property type="molecule type" value="Genomic_DNA"/>
</dbReference>
<comment type="caution">
    <text evidence="6">Lacks conserved residue(s) required for the propagation of feature annotation.</text>
</comment>
<dbReference type="GO" id="GO:0046872">
    <property type="term" value="F:metal ion binding"/>
    <property type="evidence" value="ECO:0007669"/>
    <property type="project" value="UniProtKB-KW"/>
</dbReference>
<comment type="function">
    <text evidence="6">Catalyzes the conversion of acetate into acetyl-CoA (AcCoA), an essential intermediate at the junction of anabolic and catabolic pathways. AcsA undergoes a two-step reaction. In the first half reaction, AcsA combines acetate with ATP to form acetyl-adenylate (AcAMP) intermediate. In the second half reaction, it can then transfer the acetyl group from AcAMP to the sulfhydryl group of CoA, forming the product AcCoA.</text>
</comment>
<dbReference type="GO" id="GO:0003987">
    <property type="term" value="F:acetate-CoA ligase activity"/>
    <property type="evidence" value="ECO:0007669"/>
    <property type="project" value="UniProtKB-UniRule"/>
</dbReference>
<feature type="domain" description="Acetyl-coenzyme A synthetase N-terminal" evidence="10">
    <location>
        <begin position="45"/>
        <end position="98"/>
    </location>
</feature>
<dbReference type="InterPro" id="IPR011904">
    <property type="entry name" value="Ac_CoA_lig"/>
</dbReference>
<keyword evidence="7" id="KW-0472">Membrane</keyword>
<gene>
    <name evidence="6" type="primary">acsA</name>
    <name evidence="11" type="ORF">HDF10_001096</name>
</gene>
<organism evidence="11 12">
    <name type="scientific">Tunturiibacter lichenicola</name>
    <dbReference type="NCBI Taxonomy" id="2051959"/>
    <lineage>
        <taxon>Bacteria</taxon>
        <taxon>Pseudomonadati</taxon>
        <taxon>Acidobacteriota</taxon>
        <taxon>Terriglobia</taxon>
        <taxon>Terriglobales</taxon>
        <taxon>Acidobacteriaceae</taxon>
        <taxon>Tunturiibacter</taxon>
    </lineage>
</organism>
<feature type="binding site" evidence="6">
    <location>
        <position position="326"/>
    </location>
    <ligand>
        <name>CoA</name>
        <dbReference type="ChEBI" id="CHEBI:57287"/>
    </ligand>
</feature>
<feature type="domain" description="AMP-dependent synthetase/ligase" evidence="8">
    <location>
        <begin position="105"/>
        <end position="489"/>
    </location>
</feature>
<feature type="binding site" evidence="6">
    <location>
        <begin position="402"/>
        <end position="404"/>
    </location>
    <ligand>
        <name>ATP</name>
        <dbReference type="ChEBI" id="CHEBI:30616"/>
    </ligand>
</feature>
<dbReference type="GO" id="GO:0019427">
    <property type="term" value="P:acetyl-CoA biosynthetic process from acetate"/>
    <property type="evidence" value="ECO:0007669"/>
    <property type="project" value="UniProtKB-UniRule"/>
</dbReference>
<dbReference type="FunFam" id="3.40.50.12780:FF:000001">
    <property type="entry name" value="Acetyl-coenzyme A synthetase"/>
    <property type="match status" value="1"/>
</dbReference>